<keyword evidence="3" id="KW-1185">Reference proteome</keyword>
<feature type="region of interest" description="Disordered" evidence="1">
    <location>
        <begin position="188"/>
        <end position="207"/>
    </location>
</feature>
<evidence type="ECO:0000313" key="3">
    <source>
        <dbReference type="Proteomes" id="UP001180020"/>
    </source>
</evidence>
<proteinExistence type="predicted"/>
<organism evidence="2 3">
    <name type="scientific">Acorus calamus</name>
    <name type="common">Sweet flag</name>
    <dbReference type="NCBI Taxonomy" id="4465"/>
    <lineage>
        <taxon>Eukaryota</taxon>
        <taxon>Viridiplantae</taxon>
        <taxon>Streptophyta</taxon>
        <taxon>Embryophyta</taxon>
        <taxon>Tracheophyta</taxon>
        <taxon>Spermatophyta</taxon>
        <taxon>Magnoliopsida</taxon>
        <taxon>Liliopsida</taxon>
        <taxon>Acoraceae</taxon>
        <taxon>Acorus</taxon>
    </lineage>
</organism>
<dbReference type="PANTHER" id="PTHR31065:SF11">
    <property type="entry name" value="PROTEIN RGF1 INDUCIBLE TRANSCRIPTION FACTOR 1"/>
    <property type="match status" value="1"/>
</dbReference>
<dbReference type="EMBL" id="JAUJYO010000019">
    <property type="protein sequence ID" value="KAK1287627.1"/>
    <property type="molecule type" value="Genomic_DNA"/>
</dbReference>
<comment type="caution">
    <text evidence="2">The sequence shown here is derived from an EMBL/GenBank/DDBJ whole genome shotgun (WGS) entry which is preliminary data.</text>
</comment>
<dbReference type="AlphaFoldDB" id="A0AAV9CFS3"/>
<evidence type="ECO:0000313" key="2">
    <source>
        <dbReference type="EMBL" id="KAK1287627.1"/>
    </source>
</evidence>
<gene>
    <name evidence="2" type="ORF">QJS10_CPB19g00600</name>
</gene>
<reference evidence="2" key="1">
    <citation type="journal article" date="2023" name="Nat. Commun.">
        <title>Diploid and tetraploid genomes of Acorus and the evolution of monocots.</title>
        <authorList>
            <person name="Ma L."/>
            <person name="Liu K.W."/>
            <person name="Li Z."/>
            <person name="Hsiao Y.Y."/>
            <person name="Qi Y."/>
            <person name="Fu T."/>
            <person name="Tang G.D."/>
            <person name="Zhang D."/>
            <person name="Sun W.H."/>
            <person name="Liu D.K."/>
            <person name="Li Y."/>
            <person name="Chen G.Z."/>
            <person name="Liu X.D."/>
            <person name="Liao X.Y."/>
            <person name="Jiang Y.T."/>
            <person name="Yu X."/>
            <person name="Hao Y."/>
            <person name="Huang J."/>
            <person name="Zhao X.W."/>
            <person name="Ke S."/>
            <person name="Chen Y.Y."/>
            <person name="Wu W.L."/>
            <person name="Hsu J.L."/>
            <person name="Lin Y.F."/>
            <person name="Huang M.D."/>
            <person name="Li C.Y."/>
            <person name="Huang L."/>
            <person name="Wang Z.W."/>
            <person name="Zhao X."/>
            <person name="Zhong W.Y."/>
            <person name="Peng D.H."/>
            <person name="Ahmad S."/>
            <person name="Lan S."/>
            <person name="Zhang J.S."/>
            <person name="Tsai W.C."/>
            <person name="Van de Peer Y."/>
            <person name="Liu Z.J."/>
        </authorList>
    </citation>
    <scope>NUCLEOTIDE SEQUENCE</scope>
    <source>
        <strain evidence="2">CP</strain>
    </source>
</reference>
<sequence length="249" mass="28602">MRDKSHKVNKGILIPPWLEALNTQKFFVGCLVHKNSKKNENNICCLNCCTSICTHCLPHHQFHRLVQVRRYVYHNVVQLEDLNKLIDCSYVQSYSINNAKVVFIKKRPLSRQFKGLGNICTSCDRALQEPYIHCSLECKVNYVLREKEDLSAYLRITCETLQMNTELCIRREFGEDEMNETTRSTIIDGEDDLMGSSSGPESQSPMRVKFVQKKRSNAYVCSRSATCTSVTGDDMVGLIKRRKGTPWHA</sequence>
<accession>A0AAV9CFS3</accession>
<protein>
    <recommendedName>
        <fullName evidence="4">PLATZ transcription factor family protein</fullName>
    </recommendedName>
</protein>
<evidence type="ECO:0008006" key="4">
    <source>
        <dbReference type="Google" id="ProtNLM"/>
    </source>
</evidence>
<evidence type="ECO:0000256" key="1">
    <source>
        <dbReference type="SAM" id="MobiDB-lite"/>
    </source>
</evidence>
<name>A0AAV9CFS3_ACOCL</name>
<dbReference type="Pfam" id="PF04640">
    <property type="entry name" value="PLATZ"/>
    <property type="match status" value="1"/>
</dbReference>
<dbReference type="PANTHER" id="PTHR31065">
    <property type="entry name" value="PLATZ TRANSCRIPTION FACTOR FAMILY PROTEIN"/>
    <property type="match status" value="1"/>
</dbReference>
<dbReference type="Proteomes" id="UP001180020">
    <property type="component" value="Unassembled WGS sequence"/>
</dbReference>
<reference evidence="2" key="2">
    <citation type="submission" date="2023-06" db="EMBL/GenBank/DDBJ databases">
        <authorList>
            <person name="Ma L."/>
            <person name="Liu K.-W."/>
            <person name="Li Z."/>
            <person name="Hsiao Y.-Y."/>
            <person name="Qi Y."/>
            <person name="Fu T."/>
            <person name="Tang G."/>
            <person name="Zhang D."/>
            <person name="Sun W.-H."/>
            <person name="Liu D.-K."/>
            <person name="Li Y."/>
            <person name="Chen G.-Z."/>
            <person name="Liu X.-D."/>
            <person name="Liao X.-Y."/>
            <person name="Jiang Y.-T."/>
            <person name="Yu X."/>
            <person name="Hao Y."/>
            <person name="Huang J."/>
            <person name="Zhao X.-W."/>
            <person name="Ke S."/>
            <person name="Chen Y.-Y."/>
            <person name="Wu W.-L."/>
            <person name="Hsu J.-L."/>
            <person name="Lin Y.-F."/>
            <person name="Huang M.-D."/>
            <person name="Li C.-Y."/>
            <person name="Huang L."/>
            <person name="Wang Z.-W."/>
            <person name="Zhao X."/>
            <person name="Zhong W.-Y."/>
            <person name="Peng D.-H."/>
            <person name="Ahmad S."/>
            <person name="Lan S."/>
            <person name="Zhang J.-S."/>
            <person name="Tsai W.-C."/>
            <person name="Van De Peer Y."/>
            <person name="Liu Z.-J."/>
        </authorList>
    </citation>
    <scope>NUCLEOTIDE SEQUENCE</scope>
    <source>
        <strain evidence="2">CP</strain>
        <tissue evidence="2">Leaves</tissue>
    </source>
</reference>
<feature type="compositionally biased region" description="Polar residues" evidence="1">
    <location>
        <begin position="195"/>
        <end position="205"/>
    </location>
</feature>
<dbReference type="InterPro" id="IPR006734">
    <property type="entry name" value="PLATZ"/>
</dbReference>